<gene>
    <name evidence="1" type="ORF">S06H3_51404</name>
</gene>
<organism evidence="1">
    <name type="scientific">marine sediment metagenome</name>
    <dbReference type="NCBI Taxonomy" id="412755"/>
    <lineage>
        <taxon>unclassified sequences</taxon>
        <taxon>metagenomes</taxon>
        <taxon>ecological metagenomes</taxon>
    </lineage>
</organism>
<protein>
    <submittedName>
        <fullName evidence="1">Uncharacterized protein</fullName>
    </submittedName>
</protein>
<comment type="caution">
    <text evidence="1">The sequence shown here is derived from an EMBL/GenBank/DDBJ whole genome shotgun (WGS) entry which is preliminary data.</text>
</comment>
<reference evidence="1" key="1">
    <citation type="journal article" date="2014" name="Front. Microbiol.">
        <title>High frequency of phylogenetically diverse reductive dehalogenase-homologous genes in deep subseafloor sedimentary metagenomes.</title>
        <authorList>
            <person name="Kawai M."/>
            <person name="Futagami T."/>
            <person name="Toyoda A."/>
            <person name="Takaki Y."/>
            <person name="Nishi S."/>
            <person name="Hori S."/>
            <person name="Arai W."/>
            <person name="Tsubouchi T."/>
            <person name="Morono Y."/>
            <person name="Uchiyama I."/>
            <person name="Ito T."/>
            <person name="Fujiyama A."/>
            <person name="Inagaki F."/>
            <person name="Takami H."/>
        </authorList>
    </citation>
    <scope>NUCLEOTIDE SEQUENCE</scope>
    <source>
        <strain evidence="1">Expedition CK06-06</strain>
    </source>
</reference>
<name>X1PYJ9_9ZZZZ</name>
<feature type="non-terminal residue" evidence="1">
    <location>
        <position position="53"/>
    </location>
</feature>
<evidence type="ECO:0000313" key="1">
    <source>
        <dbReference type="EMBL" id="GAI36019.1"/>
    </source>
</evidence>
<proteinExistence type="predicted"/>
<dbReference type="AlphaFoldDB" id="X1PYJ9"/>
<dbReference type="EMBL" id="BARV01032612">
    <property type="protein sequence ID" value="GAI36019.1"/>
    <property type="molecule type" value="Genomic_DNA"/>
</dbReference>
<sequence length="53" mass="5733">MDFGTNFSENPIVTQLDDGTLIAVMDSHGSGFGYSISIDGVNWSAMKYVEVTD</sequence>
<accession>X1PYJ9</accession>